<dbReference type="Proteomes" id="UP000499080">
    <property type="component" value="Unassembled WGS sequence"/>
</dbReference>
<sequence length="96" mass="10992">MSLGPISAYVLGGPLAIWQAGNLASPPLASKIISTNNDPFVTPERFRKSSKQIHTNSMERCFDSRHWHQVSRWFLRDWLPSLKFFTVHHIVPYASI</sequence>
<dbReference type="EMBL" id="BGPR01059837">
    <property type="protein sequence ID" value="GBO35798.1"/>
    <property type="molecule type" value="Genomic_DNA"/>
</dbReference>
<proteinExistence type="predicted"/>
<organism evidence="1 2">
    <name type="scientific">Araneus ventricosus</name>
    <name type="common">Orbweaver spider</name>
    <name type="synonym">Epeira ventricosa</name>
    <dbReference type="NCBI Taxonomy" id="182803"/>
    <lineage>
        <taxon>Eukaryota</taxon>
        <taxon>Metazoa</taxon>
        <taxon>Ecdysozoa</taxon>
        <taxon>Arthropoda</taxon>
        <taxon>Chelicerata</taxon>
        <taxon>Arachnida</taxon>
        <taxon>Araneae</taxon>
        <taxon>Araneomorphae</taxon>
        <taxon>Entelegynae</taxon>
        <taxon>Araneoidea</taxon>
        <taxon>Araneidae</taxon>
        <taxon>Araneus</taxon>
    </lineage>
</organism>
<comment type="caution">
    <text evidence="1">The sequence shown here is derived from an EMBL/GenBank/DDBJ whole genome shotgun (WGS) entry which is preliminary data.</text>
</comment>
<evidence type="ECO:0000313" key="1">
    <source>
        <dbReference type="EMBL" id="GBO35798.1"/>
    </source>
</evidence>
<name>A0A4Y2WGN9_ARAVE</name>
<evidence type="ECO:0000313" key="2">
    <source>
        <dbReference type="Proteomes" id="UP000499080"/>
    </source>
</evidence>
<dbReference type="AlphaFoldDB" id="A0A4Y2WGN9"/>
<protein>
    <submittedName>
        <fullName evidence="1">Uncharacterized protein</fullName>
    </submittedName>
</protein>
<gene>
    <name evidence="1" type="ORF">AVEN_75374_1</name>
</gene>
<reference evidence="1 2" key="1">
    <citation type="journal article" date="2019" name="Sci. Rep.">
        <title>Orb-weaving spider Araneus ventricosus genome elucidates the spidroin gene catalogue.</title>
        <authorList>
            <person name="Kono N."/>
            <person name="Nakamura H."/>
            <person name="Ohtoshi R."/>
            <person name="Moran D.A.P."/>
            <person name="Shinohara A."/>
            <person name="Yoshida Y."/>
            <person name="Fujiwara M."/>
            <person name="Mori M."/>
            <person name="Tomita M."/>
            <person name="Arakawa K."/>
        </authorList>
    </citation>
    <scope>NUCLEOTIDE SEQUENCE [LARGE SCALE GENOMIC DNA]</scope>
</reference>
<keyword evidence="2" id="KW-1185">Reference proteome</keyword>
<accession>A0A4Y2WGN9</accession>